<evidence type="ECO:0000313" key="1">
    <source>
        <dbReference type="EMBL" id="AQU80988.1"/>
    </source>
</evidence>
<name>A0ABM6IWQ1_9BACL</name>
<dbReference type="EMBL" id="CP019401">
    <property type="protein sequence ID" value="AQU80988.1"/>
    <property type="molecule type" value="Genomic_DNA"/>
</dbReference>
<proteinExistence type="predicted"/>
<evidence type="ECO:0008006" key="3">
    <source>
        <dbReference type="Google" id="ProtNLM"/>
    </source>
</evidence>
<keyword evidence="2" id="KW-1185">Reference proteome</keyword>
<evidence type="ECO:0000313" key="2">
    <source>
        <dbReference type="Proteomes" id="UP000189661"/>
    </source>
</evidence>
<protein>
    <recommendedName>
        <fullName evidence="3">Lipoprotein</fullName>
    </recommendedName>
</protein>
<accession>A0ABM6IWQ1</accession>
<organism evidence="1 2">
    <name type="scientific">Planococcus faecalis</name>
    <dbReference type="NCBI Taxonomy" id="1598147"/>
    <lineage>
        <taxon>Bacteria</taxon>
        <taxon>Bacillati</taxon>
        <taxon>Bacillota</taxon>
        <taxon>Bacilli</taxon>
        <taxon>Bacillales</taxon>
        <taxon>Caryophanaceae</taxon>
        <taxon>Planococcus</taxon>
    </lineage>
</organism>
<reference evidence="1 2" key="1">
    <citation type="submission" date="2017-01" db="EMBL/GenBank/DDBJ databases">
        <title>Planococcus faecalis genome complete sequence.</title>
        <authorList>
            <person name="Lee P.C."/>
        </authorList>
    </citation>
    <scope>NUCLEOTIDE SEQUENCE [LARGE SCALE GENOMIC DNA]</scope>
    <source>
        <strain evidence="1 2">AJ003</strain>
    </source>
</reference>
<dbReference type="Proteomes" id="UP000189661">
    <property type="component" value="Chromosome"/>
</dbReference>
<sequence>MSIVMLSGCSIPRGCPPNTIVEWVDLVKINDIQYHALDATNYTVEEKDLGEIIGEVKYEMADQACLNHQIKNGDAAFLSVGTTLYEFNGYKSDFRIIADGIVYEVQENDKAKTIGELYDIEGKVEGMSVRSSYDGSHVMDLKEEHWTKFINEFLTLDFVGFDNVYKKIEDEEGTFLDIHLKDGSSVRILYWTDANVLNLGAVGNDTLKNIISLYK</sequence>
<gene>
    <name evidence="1" type="ORF">AJGP001_03880</name>
</gene>